<proteinExistence type="predicted"/>
<protein>
    <submittedName>
        <fullName evidence="7">Outer membrane lipoprotein SlyB</fullName>
    </submittedName>
</protein>
<evidence type="ECO:0000256" key="1">
    <source>
        <dbReference type="ARBA" id="ARBA00004459"/>
    </source>
</evidence>
<comment type="subcellular location">
    <subcellularLocation>
        <location evidence="1">Cell outer membrane</location>
        <topology evidence="1">Lipid-anchor</topology>
    </subcellularLocation>
</comment>
<dbReference type="PANTHER" id="PTHR35603">
    <property type="match status" value="1"/>
</dbReference>
<evidence type="ECO:0000256" key="3">
    <source>
        <dbReference type="ARBA" id="ARBA00023136"/>
    </source>
</evidence>
<comment type="caution">
    <text evidence="7">The sequence shown here is derived from an EMBL/GenBank/DDBJ whole genome shotgun (WGS) entry which is preliminary data.</text>
</comment>
<keyword evidence="5 7" id="KW-0449">Lipoprotein</keyword>
<evidence type="ECO:0000313" key="8">
    <source>
        <dbReference type="Proteomes" id="UP000184001"/>
    </source>
</evidence>
<name>A0A8G2C9H4_9BACT</name>
<evidence type="ECO:0000313" key="7">
    <source>
        <dbReference type="EMBL" id="SHJ09694.1"/>
    </source>
</evidence>
<dbReference type="RefSeq" id="WP_020000402.1">
    <property type="nucleotide sequence ID" value="NZ_CP192217.1"/>
</dbReference>
<dbReference type="PANTHER" id="PTHR35603:SF1">
    <property type="entry name" value="OUTER MEMBRANE LIPOPROTEIN SLYB"/>
    <property type="match status" value="1"/>
</dbReference>
<evidence type="ECO:0000256" key="5">
    <source>
        <dbReference type="ARBA" id="ARBA00023288"/>
    </source>
</evidence>
<dbReference type="AlphaFoldDB" id="A0A8G2C9H4"/>
<evidence type="ECO:0000256" key="2">
    <source>
        <dbReference type="ARBA" id="ARBA00022729"/>
    </source>
</evidence>
<feature type="domain" description="Glycine zipper 2TM" evidence="6">
    <location>
        <begin position="65"/>
        <end position="104"/>
    </location>
</feature>
<keyword evidence="4" id="KW-0564">Palmitate</keyword>
<reference evidence="7 8" key="1">
    <citation type="submission" date="2016-11" db="EMBL/GenBank/DDBJ databases">
        <authorList>
            <person name="Varghese N."/>
            <person name="Submissions S."/>
        </authorList>
    </citation>
    <scope>NUCLEOTIDE SEQUENCE [LARGE SCALE GENOMIC DNA]</scope>
    <source>
        <strain evidence="7 8">DSM 17919</strain>
    </source>
</reference>
<accession>A0A8G2C9H4</accession>
<keyword evidence="2" id="KW-0732">Signal</keyword>
<sequence length="158" mass="16123">MIWSITKRYQLLLVLLALAILAGCTNRYNPNVYSGDQAMQADKISYGTITRINAVTIKDDNTGVGLVGGGVAGGVLGSQIGGGSGRVLGAVGGAIIGAAAGALAEDEFQKTNGVQITVKLDSGNSVSIVQAAEGSNYSVGQRVRVVTSPNGRARVLPY</sequence>
<dbReference type="InterPro" id="IPR008816">
    <property type="entry name" value="Gly_zipper_2TM_dom"/>
</dbReference>
<dbReference type="Pfam" id="PF05433">
    <property type="entry name" value="Rick_17kDa_Anti"/>
    <property type="match status" value="1"/>
</dbReference>
<evidence type="ECO:0000259" key="6">
    <source>
        <dbReference type="Pfam" id="PF05433"/>
    </source>
</evidence>
<dbReference type="EMBL" id="FQZR01000003">
    <property type="protein sequence ID" value="SHJ09694.1"/>
    <property type="molecule type" value="Genomic_DNA"/>
</dbReference>
<dbReference type="PROSITE" id="PS51257">
    <property type="entry name" value="PROKAR_LIPOPROTEIN"/>
    <property type="match status" value="1"/>
</dbReference>
<dbReference type="GO" id="GO:0009279">
    <property type="term" value="C:cell outer membrane"/>
    <property type="evidence" value="ECO:0007669"/>
    <property type="project" value="UniProtKB-SubCell"/>
</dbReference>
<gene>
    <name evidence="7" type="ORF">SAMN05660830_01635</name>
</gene>
<organism evidence="7 8">
    <name type="scientific">Halodesulfovibrio aestuarii</name>
    <dbReference type="NCBI Taxonomy" id="126333"/>
    <lineage>
        <taxon>Bacteria</taxon>
        <taxon>Pseudomonadati</taxon>
        <taxon>Thermodesulfobacteriota</taxon>
        <taxon>Desulfovibrionia</taxon>
        <taxon>Desulfovibrionales</taxon>
        <taxon>Desulfovibrionaceae</taxon>
        <taxon>Halodesulfovibrio</taxon>
    </lineage>
</organism>
<dbReference type="Proteomes" id="UP000184001">
    <property type="component" value="Unassembled WGS sequence"/>
</dbReference>
<keyword evidence="3" id="KW-0472">Membrane</keyword>
<evidence type="ECO:0000256" key="4">
    <source>
        <dbReference type="ARBA" id="ARBA00023139"/>
    </source>
</evidence>
<dbReference type="InterPro" id="IPR051407">
    <property type="entry name" value="Bact_OM_lipoprot/Surf_antigen"/>
</dbReference>